<proteinExistence type="predicted"/>
<reference evidence="4" key="1">
    <citation type="submission" date="2020-10" db="EMBL/GenBank/DDBJ databases">
        <authorList>
            <person name="Castelo-Branco R."/>
            <person name="Eusebio N."/>
            <person name="Adriana R."/>
            <person name="Vieira A."/>
            <person name="Brugerolle De Fraissinette N."/>
            <person name="Rezende De Castro R."/>
            <person name="Schneider M.P."/>
            <person name="Vasconcelos V."/>
            <person name="Leao P.N."/>
        </authorList>
    </citation>
    <scope>NUCLEOTIDE SEQUENCE</scope>
    <source>
        <strain evidence="4">LEGE 07157</strain>
    </source>
</reference>
<dbReference type="PANTHER" id="PTHR45566">
    <property type="entry name" value="HTH-TYPE TRANSCRIPTIONAL REGULATOR YHJB-RELATED"/>
    <property type="match status" value="1"/>
</dbReference>
<feature type="region of interest" description="Disordered" evidence="2">
    <location>
        <begin position="551"/>
        <end position="570"/>
    </location>
</feature>
<dbReference type="InterPro" id="IPR016837">
    <property type="entry name" value="Uncharacterised_Ycf55_cyanobac"/>
</dbReference>
<dbReference type="GO" id="GO:0000160">
    <property type="term" value="P:phosphorelay signal transduction system"/>
    <property type="evidence" value="ECO:0007669"/>
    <property type="project" value="InterPro"/>
</dbReference>
<dbReference type="AlphaFoldDB" id="A0A8J7DX05"/>
<name>A0A8J7DX05_9CYAN</name>
<comment type="caution">
    <text evidence="1">Lacks conserved residue(s) required for the propagation of feature annotation.</text>
</comment>
<dbReference type="PIRSF" id="PIRSF026434">
    <property type="entry name" value="RR_ycf55_prd"/>
    <property type="match status" value="1"/>
</dbReference>
<comment type="caution">
    <text evidence="4">The sequence shown here is derived from an EMBL/GenBank/DDBJ whole genome shotgun (WGS) entry which is preliminary data.</text>
</comment>
<dbReference type="Gene3D" id="3.40.50.2300">
    <property type="match status" value="1"/>
</dbReference>
<dbReference type="InterPro" id="IPR022552">
    <property type="entry name" value="UPF_Ycf55"/>
</dbReference>
<dbReference type="PANTHER" id="PTHR45566:SF1">
    <property type="entry name" value="HTH-TYPE TRANSCRIPTIONAL REGULATOR YHJB-RELATED"/>
    <property type="match status" value="1"/>
</dbReference>
<dbReference type="SUPFAM" id="SSF52172">
    <property type="entry name" value="CheY-like"/>
    <property type="match status" value="1"/>
</dbReference>
<evidence type="ECO:0000259" key="3">
    <source>
        <dbReference type="PROSITE" id="PS50110"/>
    </source>
</evidence>
<sequence>MNEIDLLLIDDDPVFQLGLRAALAENSDLNVVVATDPANALEFLSAIADDRVLVTIVEWATLEPEPPLEARSRLFEQLKEIHPNSPILLLSFPLGARSRDIVRAAGVDGYCFKGSPITTIIEAIRQLASGQSYEQNLPPLPAKRIRRAPGGKVSQWLYANCQAGLAQMDDRLERLNTHLKNPQLPAIDRLFWSGQQRELRVARWLVQQLQPETIVLLPETNEPQEYPEPAPLVPRPPAPLVRSQSLRDRVLGKIQQGVENRSGTVLEIDILQPEKRKELLYAIAQEIEDVLEELRFLETSPEELAERQGQILQQIWQSATLEFFSKYYAPTNPNYPIVELLLRTAPQFQRTTLNRIPFIPELFAHLLHDLPLTIDNVPYRSESPEAQARAEILLENLILRVANSIMQLLLNVFAEEESIKYILYDRPYLSSREIARLRNDLSWKYRQTYYLEEPKAIFESRYRLLKLEGNRIQPLSLSAPRLAELKQLKGLRWLVTIALEARDAIAPRVRATVAVLGQGVVYLLTQVLGKGIGLIGRGMLQGLGNAFQDTRYRKNSSRDRGEEVTSKETR</sequence>
<evidence type="ECO:0000313" key="5">
    <source>
        <dbReference type="Proteomes" id="UP000654482"/>
    </source>
</evidence>
<dbReference type="EMBL" id="JADEWZ010000017">
    <property type="protein sequence ID" value="MBE9116781.1"/>
    <property type="molecule type" value="Genomic_DNA"/>
</dbReference>
<keyword evidence="5" id="KW-1185">Reference proteome</keyword>
<feature type="domain" description="Response regulatory" evidence="3">
    <location>
        <begin position="5"/>
        <end position="128"/>
    </location>
</feature>
<dbReference type="InterPro" id="IPR011006">
    <property type="entry name" value="CheY-like_superfamily"/>
</dbReference>
<protein>
    <submittedName>
        <fullName evidence="4">DUF3685 domain-containing protein</fullName>
    </submittedName>
</protein>
<dbReference type="RefSeq" id="WP_194029870.1">
    <property type="nucleotide sequence ID" value="NZ_JADEWZ010000017.1"/>
</dbReference>
<dbReference type="Pfam" id="PF12452">
    <property type="entry name" value="DUF3685"/>
    <property type="match status" value="1"/>
</dbReference>
<gene>
    <name evidence="4" type="ORF">IQ249_12810</name>
</gene>
<dbReference type="PROSITE" id="PS50110">
    <property type="entry name" value="RESPONSE_REGULATORY"/>
    <property type="match status" value="1"/>
</dbReference>
<dbReference type="InterPro" id="IPR051015">
    <property type="entry name" value="EvgA-like"/>
</dbReference>
<evidence type="ECO:0000313" key="4">
    <source>
        <dbReference type="EMBL" id="MBE9116781.1"/>
    </source>
</evidence>
<dbReference type="InterPro" id="IPR001789">
    <property type="entry name" value="Sig_transdc_resp-reg_receiver"/>
</dbReference>
<organism evidence="4 5">
    <name type="scientific">Lusitaniella coriacea LEGE 07157</name>
    <dbReference type="NCBI Taxonomy" id="945747"/>
    <lineage>
        <taxon>Bacteria</taxon>
        <taxon>Bacillati</taxon>
        <taxon>Cyanobacteriota</taxon>
        <taxon>Cyanophyceae</taxon>
        <taxon>Spirulinales</taxon>
        <taxon>Lusitaniellaceae</taxon>
        <taxon>Lusitaniella</taxon>
    </lineage>
</organism>
<evidence type="ECO:0000256" key="1">
    <source>
        <dbReference type="PROSITE-ProRule" id="PRU00169"/>
    </source>
</evidence>
<accession>A0A8J7DX05</accession>
<dbReference type="Proteomes" id="UP000654482">
    <property type="component" value="Unassembled WGS sequence"/>
</dbReference>
<evidence type="ECO:0000256" key="2">
    <source>
        <dbReference type="SAM" id="MobiDB-lite"/>
    </source>
</evidence>